<evidence type="ECO:0000256" key="6">
    <source>
        <dbReference type="ARBA" id="ARBA00022989"/>
    </source>
</evidence>
<dbReference type="RefSeq" id="WP_303953222.1">
    <property type="nucleotide sequence ID" value="NZ_JAGZXI010000009.1"/>
</dbReference>
<keyword evidence="6 8" id="KW-1133">Transmembrane helix</keyword>
<dbReference type="GO" id="GO:0005886">
    <property type="term" value="C:plasma membrane"/>
    <property type="evidence" value="ECO:0007669"/>
    <property type="project" value="UniProtKB-SubCell"/>
</dbReference>
<keyword evidence="7 8" id="KW-0472">Membrane</keyword>
<dbReference type="Gene3D" id="1.10.3470.10">
    <property type="entry name" value="ABC transporter involved in vitamin B12 uptake, BtuC"/>
    <property type="match status" value="1"/>
</dbReference>
<evidence type="ECO:0000313" key="9">
    <source>
        <dbReference type="EMBL" id="MBS6635350.1"/>
    </source>
</evidence>
<accession>A0A943Y5T3</accession>
<dbReference type="SUPFAM" id="SSF81345">
    <property type="entry name" value="ABC transporter involved in vitamin B12 uptake, BtuC"/>
    <property type="match status" value="1"/>
</dbReference>
<feature type="transmembrane region" description="Helical" evidence="8">
    <location>
        <begin position="171"/>
        <end position="192"/>
    </location>
</feature>
<evidence type="ECO:0000256" key="4">
    <source>
        <dbReference type="ARBA" id="ARBA00022475"/>
    </source>
</evidence>
<dbReference type="Proteomes" id="UP000739069">
    <property type="component" value="Unassembled WGS sequence"/>
</dbReference>
<sequence length="355" mass="36223">MARTSSLSRGVQQESTSRQRSVIQGQKLGKRLAFLFLFAVLLVGAVAASLLFGSNNLPPDQVLAVFNGTASEQAQTIVMEQRIPRTLVGLAAGAALAVAGSLMQSLTRNPLAEPGLMGVNAGASVAVIASVVAFGVMGIWQYMIAATIGGALAAVLVYTLGRGRDGSIVKLALAGVAISAALSALAQGLLLANQDAYNEFRLWVSGSLEGRGMGIVSTVGPVIVVGVLIAFVVAPAINALGMGEEAATSLGVSVRTTQNLTLLAVTVLAGAATAAVGPISFVGLAVPFVVRALLGNDVRWVNYGSALLGPVWLLGADILARVLVAPQETQAGIVATLAGAPVFLFLMTRRKVEAL</sequence>
<feature type="transmembrane region" description="Helical" evidence="8">
    <location>
        <begin position="86"/>
        <end position="103"/>
    </location>
</feature>
<keyword evidence="4" id="KW-1003">Cell membrane</keyword>
<comment type="similarity">
    <text evidence="2">Belongs to the binding-protein-dependent transport system permease family. FecCD subfamily.</text>
</comment>
<gene>
    <name evidence="9" type="ORF">KH265_06820</name>
</gene>
<keyword evidence="3" id="KW-0813">Transport</keyword>
<feature type="transmembrane region" description="Helical" evidence="8">
    <location>
        <begin position="300"/>
        <end position="324"/>
    </location>
</feature>
<dbReference type="GO" id="GO:0022857">
    <property type="term" value="F:transmembrane transporter activity"/>
    <property type="evidence" value="ECO:0007669"/>
    <property type="project" value="InterPro"/>
</dbReference>
<comment type="caution">
    <text evidence="9">The sequence shown here is derived from an EMBL/GenBank/DDBJ whole genome shotgun (WGS) entry which is preliminary data.</text>
</comment>
<dbReference type="EMBL" id="JAGZXI010000009">
    <property type="protein sequence ID" value="MBS6635350.1"/>
    <property type="molecule type" value="Genomic_DNA"/>
</dbReference>
<feature type="transmembrane region" description="Helical" evidence="8">
    <location>
        <begin position="139"/>
        <end position="159"/>
    </location>
</feature>
<dbReference type="PANTHER" id="PTHR30472:SF1">
    <property type="entry name" value="FE(3+) DICITRATE TRANSPORT SYSTEM PERMEASE PROTEIN FECC-RELATED"/>
    <property type="match status" value="1"/>
</dbReference>
<evidence type="ECO:0000256" key="7">
    <source>
        <dbReference type="ARBA" id="ARBA00023136"/>
    </source>
</evidence>
<protein>
    <submittedName>
        <fullName evidence="9">Iron ABC transporter permease</fullName>
    </submittedName>
</protein>
<comment type="subcellular location">
    <subcellularLocation>
        <location evidence="1">Cell membrane</location>
        <topology evidence="1">Multi-pass membrane protein</topology>
    </subcellularLocation>
</comment>
<evidence type="ECO:0000256" key="1">
    <source>
        <dbReference type="ARBA" id="ARBA00004651"/>
    </source>
</evidence>
<name>A0A943Y5T3_9MICC</name>
<feature type="transmembrane region" description="Helical" evidence="8">
    <location>
        <begin position="32"/>
        <end position="52"/>
    </location>
</feature>
<dbReference type="FunFam" id="1.10.3470.10:FF:000001">
    <property type="entry name" value="Vitamin B12 ABC transporter permease BtuC"/>
    <property type="match status" value="1"/>
</dbReference>
<feature type="transmembrane region" description="Helical" evidence="8">
    <location>
        <begin position="115"/>
        <end position="133"/>
    </location>
</feature>
<feature type="transmembrane region" description="Helical" evidence="8">
    <location>
        <begin position="212"/>
        <end position="240"/>
    </location>
</feature>
<dbReference type="GO" id="GO:0033214">
    <property type="term" value="P:siderophore-iron import into cell"/>
    <property type="evidence" value="ECO:0007669"/>
    <property type="project" value="TreeGrafter"/>
</dbReference>
<dbReference type="InterPro" id="IPR000522">
    <property type="entry name" value="ABC_transptr_permease_BtuC"/>
</dbReference>
<evidence type="ECO:0000256" key="2">
    <source>
        <dbReference type="ARBA" id="ARBA00007935"/>
    </source>
</evidence>
<organism evidence="9 10">
    <name type="scientific">Rothia mucilaginosa</name>
    <dbReference type="NCBI Taxonomy" id="43675"/>
    <lineage>
        <taxon>Bacteria</taxon>
        <taxon>Bacillati</taxon>
        <taxon>Actinomycetota</taxon>
        <taxon>Actinomycetes</taxon>
        <taxon>Micrococcales</taxon>
        <taxon>Micrococcaceae</taxon>
        <taxon>Rothia</taxon>
    </lineage>
</organism>
<proteinExistence type="inferred from homology"/>
<feature type="transmembrane region" description="Helical" evidence="8">
    <location>
        <begin position="260"/>
        <end position="288"/>
    </location>
</feature>
<dbReference type="CDD" id="cd06550">
    <property type="entry name" value="TM_ABC_iron-siderophores_like"/>
    <property type="match status" value="1"/>
</dbReference>
<dbReference type="InterPro" id="IPR037294">
    <property type="entry name" value="ABC_BtuC-like"/>
</dbReference>
<dbReference type="PANTHER" id="PTHR30472">
    <property type="entry name" value="FERRIC ENTEROBACTIN TRANSPORT SYSTEM PERMEASE PROTEIN"/>
    <property type="match status" value="1"/>
</dbReference>
<evidence type="ECO:0000256" key="3">
    <source>
        <dbReference type="ARBA" id="ARBA00022448"/>
    </source>
</evidence>
<dbReference type="AlphaFoldDB" id="A0A943Y5T3"/>
<keyword evidence="5 8" id="KW-0812">Transmembrane</keyword>
<dbReference type="Pfam" id="PF01032">
    <property type="entry name" value="FecCD"/>
    <property type="match status" value="1"/>
</dbReference>
<evidence type="ECO:0000256" key="8">
    <source>
        <dbReference type="SAM" id="Phobius"/>
    </source>
</evidence>
<evidence type="ECO:0000256" key="5">
    <source>
        <dbReference type="ARBA" id="ARBA00022692"/>
    </source>
</evidence>
<feature type="transmembrane region" description="Helical" evidence="8">
    <location>
        <begin position="331"/>
        <end position="348"/>
    </location>
</feature>
<reference evidence="9" key="1">
    <citation type="submission" date="2021-02" db="EMBL/GenBank/DDBJ databases">
        <title>Infant gut strain persistence is associated with maternal origin, phylogeny, and functional potential including surface adhesion and iron acquisition.</title>
        <authorList>
            <person name="Lou Y.C."/>
        </authorList>
    </citation>
    <scope>NUCLEOTIDE SEQUENCE</scope>
    <source>
        <strain evidence="9">L1_008_092G1_dasL1_008_092G1_concoct_16</strain>
    </source>
</reference>
<evidence type="ECO:0000313" key="10">
    <source>
        <dbReference type="Proteomes" id="UP000739069"/>
    </source>
</evidence>